<evidence type="ECO:0000259" key="8">
    <source>
        <dbReference type="PROSITE" id="PS50968"/>
    </source>
</evidence>
<dbReference type="Pfam" id="PF00198">
    <property type="entry name" value="2-oxoacid_dh"/>
    <property type="match status" value="1"/>
</dbReference>
<dbReference type="Pfam" id="PF00364">
    <property type="entry name" value="Biotin_lipoyl"/>
    <property type="match status" value="1"/>
</dbReference>
<keyword evidence="5 6" id="KW-0012">Acyltransferase</keyword>
<dbReference type="GO" id="GO:0005737">
    <property type="term" value="C:cytoplasm"/>
    <property type="evidence" value="ECO:0007669"/>
    <property type="project" value="TreeGrafter"/>
</dbReference>
<dbReference type="Gene3D" id="4.10.320.10">
    <property type="entry name" value="E3-binding domain"/>
    <property type="match status" value="1"/>
</dbReference>
<dbReference type="InterPro" id="IPR050743">
    <property type="entry name" value="2-oxoacid_DH_E2_comp"/>
</dbReference>
<dbReference type="AlphaFoldDB" id="A0A0R1ZDG4"/>
<evidence type="ECO:0000256" key="2">
    <source>
        <dbReference type="ARBA" id="ARBA00007317"/>
    </source>
</evidence>
<dbReference type="InterPro" id="IPR000089">
    <property type="entry name" value="Biotin_lipoyl"/>
</dbReference>
<dbReference type="RefSeq" id="WP_057906675.1">
    <property type="nucleotide sequence ID" value="NZ_AYYZ01000025.1"/>
</dbReference>
<dbReference type="InterPro" id="IPR011053">
    <property type="entry name" value="Single_hybrid_motif"/>
</dbReference>
<comment type="cofactor">
    <cofactor evidence="1 6">
        <name>(R)-lipoate</name>
        <dbReference type="ChEBI" id="CHEBI:83088"/>
    </cofactor>
</comment>
<dbReference type="STRING" id="1423820.FC64_GL000750"/>
<dbReference type="PROSITE" id="PS00189">
    <property type="entry name" value="LIPOYL"/>
    <property type="match status" value="1"/>
</dbReference>
<name>A0A0R1ZDG4_9LACO</name>
<dbReference type="InterPro" id="IPR036625">
    <property type="entry name" value="E3-bd_dom_sf"/>
</dbReference>
<evidence type="ECO:0000256" key="4">
    <source>
        <dbReference type="ARBA" id="ARBA00022823"/>
    </source>
</evidence>
<evidence type="ECO:0000256" key="7">
    <source>
        <dbReference type="SAM" id="MobiDB-lite"/>
    </source>
</evidence>
<dbReference type="Gene3D" id="3.30.559.10">
    <property type="entry name" value="Chloramphenicol acetyltransferase-like domain"/>
    <property type="match status" value="1"/>
</dbReference>
<dbReference type="CDD" id="cd06849">
    <property type="entry name" value="lipoyl_domain"/>
    <property type="match status" value="1"/>
</dbReference>
<keyword evidence="3 6" id="KW-0808">Transferase</keyword>
<organism evidence="10 11">
    <name type="scientific">Ligilactobacillus araffinosus DSM 20653</name>
    <dbReference type="NCBI Taxonomy" id="1423820"/>
    <lineage>
        <taxon>Bacteria</taxon>
        <taxon>Bacillati</taxon>
        <taxon>Bacillota</taxon>
        <taxon>Bacilli</taxon>
        <taxon>Lactobacillales</taxon>
        <taxon>Lactobacillaceae</taxon>
        <taxon>Ligilactobacillus</taxon>
    </lineage>
</organism>
<evidence type="ECO:0000256" key="6">
    <source>
        <dbReference type="RuleBase" id="RU003423"/>
    </source>
</evidence>
<dbReference type="SUPFAM" id="SSF51230">
    <property type="entry name" value="Single hybrid motif"/>
    <property type="match status" value="1"/>
</dbReference>
<evidence type="ECO:0000259" key="9">
    <source>
        <dbReference type="PROSITE" id="PS51826"/>
    </source>
</evidence>
<dbReference type="EC" id="2.3.1.-" evidence="6"/>
<feature type="region of interest" description="Disordered" evidence="7">
    <location>
        <begin position="80"/>
        <end position="109"/>
    </location>
</feature>
<dbReference type="PROSITE" id="PS51826">
    <property type="entry name" value="PSBD"/>
    <property type="match status" value="1"/>
</dbReference>
<proteinExistence type="inferred from homology"/>
<evidence type="ECO:0000256" key="3">
    <source>
        <dbReference type="ARBA" id="ARBA00022679"/>
    </source>
</evidence>
<dbReference type="PATRIC" id="fig|1423820.4.peg.761"/>
<evidence type="ECO:0000313" key="11">
    <source>
        <dbReference type="Proteomes" id="UP000051291"/>
    </source>
</evidence>
<dbReference type="PANTHER" id="PTHR43178:SF5">
    <property type="entry name" value="LIPOAMIDE ACYLTRANSFERASE COMPONENT OF BRANCHED-CHAIN ALPHA-KETO ACID DEHYDROGENASE COMPLEX, MITOCHONDRIAL"/>
    <property type="match status" value="1"/>
</dbReference>
<evidence type="ECO:0000256" key="1">
    <source>
        <dbReference type="ARBA" id="ARBA00001938"/>
    </source>
</evidence>
<reference evidence="10 11" key="1">
    <citation type="journal article" date="2015" name="Genome Announc.">
        <title>Expanding the biotechnology potential of lactobacilli through comparative genomics of 213 strains and associated genera.</title>
        <authorList>
            <person name="Sun Z."/>
            <person name="Harris H.M."/>
            <person name="McCann A."/>
            <person name="Guo C."/>
            <person name="Argimon S."/>
            <person name="Zhang W."/>
            <person name="Yang X."/>
            <person name="Jeffery I.B."/>
            <person name="Cooney J.C."/>
            <person name="Kagawa T.F."/>
            <person name="Liu W."/>
            <person name="Song Y."/>
            <person name="Salvetti E."/>
            <person name="Wrobel A."/>
            <person name="Rasinkangas P."/>
            <person name="Parkhill J."/>
            <person name="Rea M.C."/>
            <person name="O'Sullivan O."/>
            <person name="Ritari J."/>
            <person name="Douillard F.P."/>
            <person name="Paul Ross R."/>
            <person name="Yang R."/>
            <person name="Briner A.E."/>
            <person name="Felis G.E."/>
            <person name="de Vos W.M."/>
            <person name="Barrangou R."/>
            <person name="Klaenhammer T.R."/>
            <person name="Caufield P.W."/>
            <person name="Cui Y."/>
            <person name="Zhang H."/>
            <person name="O'Toole P.W."/>
        </authorList>
    </citation>
    <scope>NUCLEOTIDE SEQUENCE [LARGE SCALE GENOMIC DNA]</scope>
    <source>
        <strain evidence="10 11">DSM 20653</strain>
    </source>
</reference>
<dbReference type="GO" id="GO:0016407">
    <property type="term" value="F:acetyltransferase activity"/>
    <property type="evidence" value="ECO:0007669"/>
    <property type="project" value="TreeGrafter"/>
</dbReference>
<accession>A0A0R1ZDG4</accession>
<gene>
    <name evidence="10" type="ORF">FC64_GL000750</name>
</gene>
<keyword evidence="4 6" id="KW-0450">Lipoyl</keyword>
<dbReference type="InterPro" id="IPR003016">
    <property type="entry name" value="2-oxoA_DH_lipoyl-BS"/>
</dbReference>
<dbReference type="EMBL" id="AYYZ01000025">
    <property type="protein sequence ID" value="KRM52325.1"/>
    <property type="molecule type" value="Genomic_DNA"/>
</dbReference>
<feature type="compositionally biased region" description="Basic and acidic residues" evidence="7">
    <location>
        <begin position="99"/>
        <end position="108"/>
    </location>
</feature>
<comment type="similarity">
    <text evidence="2 6">Belongs to the 2-oxoacid dehydrogenase family.</text>
</comment>
<feature type="domain" description="Peripheral subunit-binding (PSBD)" evidence="9">
    <location>
        <begin position="134"/>
        <end position="171"/>
    </location>
</feature>
<dbReference type="SUPFAM" id="SSF52777">
    <property type="entry name" value="CoA-dependent acyltransferases"/>
    <property type="match status" value="1"/>
</dbReference>
<dbReference type="Pfam" id="PF02817">
    <property type="entry name" value="E3_binding"/>
    <property type="match status" value="1"/>
</dbReference>
<protein>
    <recommendedName>
        <fullName evidence="6">Dihydrolipoamide acetyltransferase component of pyruvate dehydrogenase complex</fullName>
        <ecNumber evidence="6">2.3.1.-</ecNumber>
    </recommendedName>
</protein>
<feature type="domain" description="Lipoyl-binding" evidence="8">
    <location>
        <begin position="3"/>
        <end position="78"/>
    </location>
</feature>
<dbReference type="FunFam" id="3.30.559.10:FF:000007">
    <property type="entry name" value="Dihydrolipoamide acetyltransferase component of pyruvate dehydrogenase complex"/>
    <property type="match status" value="1"/>
</dbReference>
<dbReference type="SUPFAM" id="SSF47005">
    <property type="entry name" value="Peripheral subunit-binding domain of 2-oxo acid dehydrogenase complex"/>
    <property type="match status" value="1"/>
</dbReference>
<dbReference type="Gene3D" id="2.40.50.100">
    <property type="match status" value="1"/>
</dbReference>
<evidence type="ECO:0000313" key="10">
    <source>
        <dbReference type="EMBL" id="KRM52325.1"/>
    </source>
</evidence>
<dbReference type="InterPro" id="IPR001078">
    <property type="entry name" value="2-oxoacid_DH_actylTfrase"/>
</dbReference>
<sequence>MSVYAFKLPDVGEGMAEGTIGKWYVHEGDSIEKDADLVQIENDKSVEDLTSPVTGKVKQIIVHEGDTASVGDPLIEIETESAVPKDAKPVTSSTMSEPTKAKEDKLVGDSEVSDVKLQVNPSKRVPQDHSLPVLAMPSVRAYAREKRVDLTQIKGTGNHGQIIKADVDLFLSSQGENSKKIVPQQDLRETSSIAGAKQNGFGGMHREKMSSVRLATAKLVSQSVQEIPHVTLFDEVVVDQLWNHRNKFKAMAADKGVHLTFMPYIVKALAIVAKEFPIFNASLDMDQHEIIYKDDINIGIATDTDRGLFMPNIKNADQISMFEIAKQIKDHTQKIADGSLDPTVTQNGTIAITNIGSIGGGYFTPIIYRPEVAILGIGKITSQPIVDPTDPENIKIGKVLKLSLSVDHRAIDGATAQKALNRLKELLNNPELLLMEG</sequence>
<dbReference type="PROSITE" id="PS50968">
    <property type="entry name" value="BIOTINYL_LIPOYL"/>
    <property type="match status" value="1"/>
</dbReference>
<dbReference type="InterPro" id="IPR023213">
    <property type="entry name" value="CAT-like_dom_sf"/>
</dbReference>
<dbReference type="Proteomes" id="UP000051291">
    <property type="component" value="Unassembled WGS sequence"/>
</dbReference>
<keyword evidence="10" id="KW-0670">Pyruvate</keyword>
<comment type="caution">
    <text evidence="10">The sequence shown here is derived from an EMBL/GenBank/DDBJ whole genome shotgun (WGS) entry which is preliminary data.</text>
</comment>
<dbReference type="InterPro" id="IPR004167">
    <property type="entry name" value="PSBD"/>
</dbReference>
<dbReference type="PANTHER" id="PTHR43178">
    <property type="entry name" value="DIHYDROLIPOAMIDE ACETYLTRANSFERASE COMPONENT OF PYRUVATE DEHYDROGENASE COMPLEX"/>
    <property type="match status" value="1"/>
</dbReference>
<dbReference type="GO" id="GO:0031405">
    <property type="term" value="F:lipoic acid binding"/>
    <property type="evidence" value="ECO:0007669"/>
    <property type="project" value="TreeGrafter"/>
</dbReference>
<keyword evidence="11" id="KW-1185">Reference proteome</keyword>
<evidence type="ECO:0000256" key="5">
    <source>
        <dbReference type="ARBA" id="ARBA00023315"/>
    </source>
</evidence>